<dbReference type="InterPro" id="IPR002711">
    <property type="entry name" value="HNH"/>
</dbReference>
<evidence type="ECO:0000256" key="1">
    <source>
        <dbReference type="ARBA" id="ARBA00034120"/>
    </source>
</evidence>
<dbReference type="SUPFAM" id="SSF56672">
    <property type="entry name" value="DNA/RNA polymerases"/>
    <property type="match status" value="1"/>
</dbReference>
<protein>
    <submittedName>
        <fullName evidence="5">RNA-directed DNA polymerase (Reverse transcriptase)</fullName>
    </submittedName>
</protein>
<evidence type="ECO:0000259" key="4">
    <source>
        <dbReference type="PROSITE" id="PS50878"/>
    </source>
</evidence>
<feature type="domain" description="C2H2-type" evidence="3">
    <location>
        <begin position="294"/>
        <end position="321"/>
    </location>
</feature>
<dbReference type="PATRIC" id="fig|1003181.4.peg.5354"/>
<dbReference type="GO" id="GO:0003964">
    <property type="term" value="F:RNA-directed DNA polymerase activity"/>
    <property type="evidence" value="ECO:0007669"/>
    <property type="project" value="UniProtKB-KW"/>
</dbReference>
<keyword evidence="5" id="KW-0695">RNA-directed DNA polymerase</keyword>
<comment type="caution">
    <text evidence="5">The sequence shown here is derived from an EMBL/GenBank/DDBJ whole genome shotgun (WGS) entry which is preliminary data.</text>
</comment>
<dbReference type="GO" id="GO:0003676">
    <property type="term" value="F:nucleic acid binding"/>
    <property type="evidence" value="ECO:0007669"/>
    <property type="project" value="InterPro"/>
</dbReference>
<dbReference type="InterPro" id="IPR003615">
    <property type="entry name" value="HNH_nuc"/>
</dbReference>
<dbReference type="InterPro" id="IPR013597">
    <property type="entry name" value="Mat_intron_G2"/>
</dbReference>
<dbReference type="Pfam" id="PF01844">
    <property type="entry name" value="HNH"/>
    <property type="match status" value="1"/>
</dbReference>
<dbReference type="InterPro" id="IPR043502">
    <property type="entry name" value="DNA/RNA_pol_sf"/>
</dbReference>
<accession>A0A176RWY8</accession>
<keyword evidence="2" id="KW-0479">Metal-binding</keyword>
<keyword evidence="5" id="KW-0808">Transferase</keyword>
<dbReference type="Gene3D" id="1.10.30.50">
    <property type="match status" value="1"/>
</dbReference>
<dbReference type="PANTHER" id="PTHR34047">
    <property type="entry name" value="NUCLEAR INTRON MATURASE 1, MITOCHONDRIAL-RELATED"/>
    <property type="match status" value="1"/>
</dbReference>
<dbReference type="Proteomes" id="UP000076962">
    <property type="component" value="Unassembled WGS sequence"/>
</dbReference>
<sequence>METDLIEHLRGIKGWKSKIGVATVYTKKKKKTSKQYKTRDKLKIDLIRYADDFVVIHEDKEVIMESKKFIGEWLAFRGLTLSKEKTSIVHSTDGFDFLGHHIRHYNNRLSGIYKHKLSHGTKTEQNRAKATHVLRVEPQREKIKIHWRNISDTIGKLKAITPDRLIRTLAPKITGWANYYKSVHSSEAFSKLDHLIWKRLYQWARRRHPNKGKRWIADKYFTTTNGRKWMFHDSKTGRVLKCYSQHKVKTGSYARVGYDRSYYDGDTAYWAERMSNGYGDITPSKAKMLKRQNGICPHCGGRFSNDDLLETHHKTHRSKGGKDKYSNLVLLHRHCHDDVHRQDLIQKANNPPNNGHVDPRMWY</sequence>
<keyword evidence="5" id="KW-0548">Nucleotidyltransferase</keyword>
<reference evidence="5 6" key="1">
    <citation type="submission" date="2016-05" db="EMBL/GenBank/DDBJ databases">
        <title>Single-cell genome of chain-forming Candidatus Thiomargarita nelsonii and comparison to other large sulfur-oxidizing bacteria.</title>
        <authorList>
            <person name="Winkel M."/>
            <person name="Salman V."/>
            <person name="Woyke T."/>
            <person name="Schulz-Vogt H."/>
            <person name="Richter M."/>
            <person name="Flood B."/>
            <person name="Bailey J."/>
            <person name="Amann R."/>
            <person name="Mussmann M."/>
        </authorList>
    </citation>
    <scope>NUCLEOTIDE SEQUENCE [LARGE SCALE GENOMIC DNA]</scope>
    <source>
        <strain evidence="5 6">THI036</strain>
    </source>
</reference>
<dbReference type="AlphaFoldDB" id="A0A176RWY8"/>
<dbReference type="PROSITE" id="PS50157">
    <property type="entry name" value="ZINC_FINGER_C2H2_2"/>
    <property type="match status" value="1"/>
</dbReference>
<keyword evidence="2" id="KW-0862">Zinc</keyword>
<dbReference type="InterPro" id="IPR013087">
    <property type="entry name" value="Znf_C2H2_type"/>
</dbReference>
<dbReference type="InterPro" id="IPR051083">
    <property type="entry name" value="GrpII_Intron_Splice-Mob/Def"/>
</dbReference>
<dbReference type="Pfam" id="PF08388">
    <property type="entry name" value="GIIM"/>
    <property type="match status" value="1"/>
</dbReference>
<proteinExistence type="inferred from homology"/>
<evidence type="ECO:0000256" key="2">
    <source>
        <dbReference type="PROSITE-ProRule" id="PRU00042"/>
    </source>
</evidence>
<evidence type="ECO:0000259" key="3">
    <source>
        <dbReference type="PROSITE" id="PS50157"/>
    </source>
</evidence>
<dbReference type="EMBL" id="LUTY01002503">
    <property type="protein sequence ID" value="OAD20244.1"/>
    <property type="molecule type" value="Genomic_DNA"/>
</dbReference>
<dbReference type="PROSITE" id="PS50878">
    <property type="entry name" value="RT_POL"/>
    <property type="match status" value="1"/>
</dbReference>
<dbReference type="CDD" id="cd00085">
    <property type="entry name" value="HNHc"/>
    <property type="match status" value="1"/>
</dbReference>
<dbReference type="GO" id="GO:0004519">
    <property type="term" value="F:endonuclease activity"/>
    <property type="evidence" value="ECO:0007669"/>
    <property type="project" value="InterPro"/>
</dbReference>
<comment type="similarity">
    <text evidence="1">Belongs to the bacterial reverse transcriptase family.</text>
</comment>
<dbReference type="SMART" id="SM00507">
    <property type="entry name" value="HNHc"/>
    <property type="match status" value="1"/>
</dbReference>
<dbReference type="PANTHER" id="PTHR34047:SF10">
    <property type="entry name" value="GROUP II INTRON-ASSOCIATED OPEN READING FRAME"/>
    <property type="match status" value="1"/>
</dbReference>
<dbReference type="PROSITE" id="PS00028">
    <property type="entry name" value="ZINC_FINGER_C2H2_1"/>
    <property type="match status" value="1"/>
</dbReference>
<dbReference type="Pfam" id="PF00078">
    <property type="entry name" value="RVT_1"/>
    <property type="match status" value="1"/>
</dbReference>
<evidence type="ECO:0000313" key="5">
    <source>
        <dbReference type="EMBL" id="OAD20244.1"/>
    </source>
</evidence>
<dbReference type="InterPro" id="IPR000477">
    <property type="entry name" value="RT_dom"/>
</dbReference>
<keyword evidence="6" id="KW-1185">Reference proteome</keyword>
<dbReference type="GO" id="GO:0008270">
    <property type="term" value="F:zinc ion binding"/>
    <property type="evidence" value="ECO:0007669"/>
    <property type="project" value="UniProtKB-KW"/>
</dbReference>
<keyword evidence="2" id="KW-0863">Zinc-finger</keyword>
<organism evidence="5 6">
    <name type="scientific">Candidatus Thiomargarita nelsonii</name>
    <dbReference type="NCBI Taxonomy" id="1003181"/>
    <lineage>
        <taxon>Bacteria</taxon>
        <taxon>Pseudomonadati</taxon>
        <taxon>Pseudomonadota</taxon>
        <taxon>Gammaproteobacteria</taxon>
        <taxon>Thiotrichales</taxon>
        <taxon>Thiotrichaceae</taxon>
        <taxon>Thiomargarita</taxon>
    </lineage>
</organism>
<name>A0A176RWY8_9GAMM</name>
<gene>
    <name evidence="5" type="ORF">THIOM_004068</name>
</gene>
<evidence type="ECO:0000313" key="6">
    <source>
        <dbReference type="Proteomes" id="UP000076962"/>
    </source>
</evidence>
<feature type="domain" description="Reverse transcriptase" evidence="4">
    <location>
        <begin position="1"/>
        <end position="102"/>
    </location>
</feature>